<organism evidence="4">
    <name type="scientific">Paraprevotella clara</name>
    <dbReference type="NCBI Taxonomy" id="454154"/>
    <lineage>
        <taxon>Bacteria</taxon>
        <taxon>Pseudomonadati</taxon>
        <taxon>Bacteroidota</taxon>
        <taxon>Bacteroidia</taxon>
        <taxon>Bacteroidales</taxon>
        <taxon>Prevotellaceae</taxon>
        <taxon>Paraprevotella</taxon>
    </lineage>
</organism>
<dbReference type="AlphaFoldDB" id="A0A6N3DIV7"/>
<dbReference type="Gene3D" id="3.60.21.10">
    <property type="match status" value="1"/>
</dbReference>
<dbReference type="InterPro" id="IPR032288">
    <property type="entry name" value="Metallophos_C"/>
</dbReference>
<dbReference type="Pfam" id="PF16371">
    <property type="entry name" value="MetallophosN"/>
    <property type="match status" value="1"/>
</dbReference>
<proteinExistence type="predicted"/>
<dbReference type="InterPro" id="IPR029052">
    <property type="entry name" value="Metallo-depent_PP-like"/>
</dbReference>
<evidence type="ECO:0000313" key="4">
    <source>
        <dbReference type="EMBL" id="VYU27039.1"/>
    </source>
</evidence>
<dbReference type="SUPFAM" id="SSF56300">
    <property type="entry name" value="Metallo-dependent phosphatases"/>
    <property type="match status" value="1"/>
</dbReference>
<evidence type="ECO:0000259" key="3">
    <source>
        <dbReference type="Pfam" id="PF16371"/>
    </source>
</evidence>
<gene>
    <name evidence="4" type="ORF">PCLFYP37_02361</name>
</gene>
<keyword evidence="1" id="KW-0732">Signal</keyword>
<dbReference type="InterPro" id="IPR051918">
    <property type="entry name" value="STPP_CPPED1"/>
</dbReference>
<dbReference type="Pfam" id="PF16370">
    <property type="entry name" value="MetallophosC"/>
    <property type="match status" value="1"/>
</dbReference>
<dbReference type="EMBL" id="CACRUT010000015">
    <property type="protein sequence ID" value="VYU27039.1"/>
    <property type="molecule type" value="Genomic_DNA"/>
</dbReference>
<feature type="chain" id="PRO_5027029440" description="Calcineurin-like phosphoesterase" evidence="1">
    <location>
        <begin position="25"/>
        <end position="477"/>
    </location>
</feature>
<dbReference type="InterPro" id="IPR032285">
    <property type="entry name" value="Metallophos_N"/>
</dbReference>
<accession>A0A6N3DIV7</accession>
<evidence type="ECO:0008006" key="5">
    <source>
        <dbReference type="Google" id="ProtNLM"/>
    </source>
</evidence>
<reference evidence="4" key="1">
    <citation type="submission" date="2019-11" db="EMBL/GenBank/DDBJ databases">
        <authorList>
            <person name="Feng L."/>
        </authorList>
    </citation>
    <scope>NUCLEOTIDE SEQUENCE</scope>
    <source>
        <strain evidence="4">PclaraLFYP37</strain>
    </source>
</reference>
<protein>
    <recommendedName>
        <fullName evidence="5">Calcineurin-like phosphoesterase</fullName>
    </recommendedName>
</protein>
<feature type="domain" description="Calcineurin-like phosphoesterase C-terminal" evidence="2">
    <location>
        <begin position="332"/>
        <end position="471"/>
    </location>
</feature>
<dbReference type="InterPro" id="IPR008969">
    <property type="entry name" value="CarboxyPept-like_regulatory"/>
</dbReference>
<feature type="domain" description="Calcineurin-like phosphoesterase N-terminal" evidence="3">
    <location>
        <begin position="31"/>
        <end position="110"/>
    </location>
</feature>
<dbReference type="RefSeq" id="WP_412443056.1">
    <property type="nucleotide sequence ID" value="NZ_CACRUT010000015.1"/>
</dbReference>
<dbReference type="PANTHER" id="PTHR43143">
    <property type="entry name" value="METALLOPHOSPHOESTERASE, CALCINEURIN SUPERFAMILY"/>
    <property type="match status" value="1"/>
</dbReference>
<feature type="signal peptide" evidence="1">
    <location>
        <begin position="1"/>
        <end position="24"/>
    </location>
</feature>
<dbReference type="SUPFAM" id="SSF49464">
    <property type="entry name" value="Carboxypeptidase regulatory domain-like"/>
    <property type="match status" value="1"/>
</dbReference>
<evidence type="ECO:0000256" key="1">
    <source>
        <dbReference type="SAM" id="SignalP"/>
    </source>
</evidence>
<sequence length="477" mass="54023">MKRNYKHILFPFVLCGLMAAQTSAAPGIVKGRITDTQGKPVAQVVVTDGRNFTTTDAMGHYRMESDAERQPLVYISTPSAYKLPETNGIADKFYQFQKANSQENICNFMLEPRETPTRGFVYIAISDPQVKTDAHLDRFRQETVPDLKCTVDSFKGKEVVGMAVGDLVWDAMNLMEPYKESVSHLGLTMFQVIGNHDFNLKYADMERTEVPESGYGEADYHKAFGPTDYSFNIGQVHVVTMKDIDYQGGKKYKEAFTPAQLAWLKKDLSYVPKGSLVFLNLHAPTSNTTAEGSGNTNNTSELLDILKDYQVHIFAGHTHFYENAQPAANIYEHNIGAACGAWWAGHVNRCGAPNGYLIVEVDDKNVKWHYKATGKPSEYQFRIYKPGEFKSQPKQVVANIWDWDPDWKVEWFEDGKPKGPMQPFEDEDQDFITMKNGKAEGYHTRHLFRAQPSTSARTVTVKATNRFHESYTQQIEL</sequence>
<evidence type="ECO:0000259" key="2">
    <source>
        <dbReference type="Pfam" id="PF16370"/>
    </source>
</evidence>
<dbReference type="PANTHER" id="PTHR43143:SF1">
    <property type="entry name" value="SERINE_THREONINE-PROTEIN PHOSPHATASE CPPED1"/>
    <property type="match status" value="1"/>
</dbReference>
<name>A0A6N3DIV7_9BACT</name>